<protein>
    <submittedName>
        <fullName evidence="1">Phage protein, HK97 gp10 family</fullName>
    </submittedName>
</protein>
<reference evidence="1 2" key="1">
    <citation type="submission" date="2010-01" db="EMBL/GenBank/DDBJ databases">
        <authorList>
            <person name="Weinstock G."/>
            <person name="Sodergren E."/>
            <person name="Clifton S."/>
            <person name="Fulton L."/>
            <person name="Fulton B."/>
            <person name="Courtney L."/>
            <person name="Fronick C."/>
            <person name="Harrison M."/>
            <person name="Strong C."/>
            <person name="Farmer C."/>
            <person name="Delahaunty K."/>
            <person name="Markovic C."/>
            <person name="Hall O."/>
            <person name="Minx P."/>
            <person name="Tomlinson C."/>
            <person name="Mitreva M."/>
            <person name="Nelson J."/>
            <person name="Hou S."/>
            <person name="Wollam A."/>
            <person name="Pepin K.H."/>
            <person name="Johnson M."/>
            <person name="Bhonagiri V."/>
            <person name="Nash W.E."/>
            <person name="Warren W."/>
            <person name="Chinwalla A."/>
            <person name="Mardis E.R."/>
            <person name="Wilson R.K."/>
        </authorList>
    </citation>
    <scope>NUCLEOTIDE SEQUENCE [LARGE SCALE GENOMIC DNA]</scope>
    <source>
        <strain evidence="1 2">DSM 13479</strain>
    </source>
</reference>
<dbReference type="HOGENOM" id="CLU_127046_0_0_9"/>
<dbReference type="AlphaFoldDB" id="D3ATL6"/>
<organism evidence="1 2">
    <name type="scientific">Hungatella hathewayi DSM 13479</name>
    <dbReference type="NCBI Taxonomy" id="566550"/>
    <lineage>
        <taxon>Bacteria</taxon>
        <taxon>Bacillati</taxon>
        <taxon>Bacillota</taxon>
        <taxon>Clostridia</taxon>
        <taxon>Lachnospirales</taxon>
        <taxon>Lachnospiraceae</taxon>
        <taxon>Hungatella</taxon>
    </lineage>
</organism>
<accession>D3ATL6</accession>
<dbReference type="GeneID" id="93149048"/>
<dbReference type="NCBIfam" id="TIGR01725">
    <property type="entry name" value="phge_HK97_gp10"/>
    <property type="match status" value="1"/>
</dbReference>
<dbReference type="InterPro" id="IPR010064">
    <property type="entry name" value="HK97-gp10_tail"/>
</dbReference>
<evidence type="ECO:0000313" key="1">
    <source>
        <dbReference type="EMBL" id="EFC94843.1"/>
    </source>
</evidence>
<dbReference type="RefSeq" id="WP_006777379.1">
    <property type="nucleotide sequence ID" value="NZ_GG667938.1"/>
</dbReference>
<dbReference type="Pfam" id="PF04883">
    <property type="entry name" value="HK97-gp10_like"/>
    <property type="match status" value="1"/>
</dbReference>
<comment type="caution">
    <text evidence="1">The sequence shown here is derived from an EMBL/GenBank/DDBJ whole genome shotgun (WGS) entry which is preliminary data.</text>
</comment>
<gene>
    <name evidence="1" type="ORF">CLOSTHATH_06975</name>
</gene>
<proteinExistence type="predicted"/>
<name>D3ATL6_9FIRM</name>
<sequence>MAKGIKGLDKLMKKYGELAEQAAGESMGRAVGASAKLIQGEAKLLCPGNDGELRRSIKTRVETAEEGTIGAVYTNKKYGPYVELGTGPRGEADHAGISPLVTPAYSQSPWWIHESQIDAKIAEKYHWFYIDTPEGRFYQCSGQPAQPFLYPALKNNEERVTRNIANYVAREIRKVCK</sequence>
<evidence type="ECO:0000313" key="2">
    <source>
        <dbReference type="Proteomes" id="UP000004968"/>
    </source>
</evidence>
<dbReference type="Proteomes" id="UP000004968">
    <property type="component" value="Unassembled WGS sequence"/>
</dbReference>
<dbReference type="EMBL" id="ACIO01000911">
    <property type="protein sequence ID" value="EFC94843.1"/>
    <property type="molecule type" value="Genomic_DNA"/>
</dbReference>